<dbReference type="GO" id="GO:0006952">
    <property type="term" value="P:defense response"/>
    <property type="evidence" value="ECO:0007669"/>
    <property type="project" value="UniProtKB-KW"/>
</dbReference>
<dbReference type="Gene3D" id="3.40.50.300">
    <property type="entry name" value="P-loop containing nucleotide triphosphate hydrolases"/>
    <property type="match status" value="1"/>
</dbReference>
<dbReference type="PANTHER" id="PTHR19338">
    <property type="entry name" value="TRANSLOCASE OF INNER MITOCHONDRIAL MEMBRANE 13 HOMOLOG"/>
    <property type="match status" value="1"/>
</dbReference>
<keyword evidence="5" id="KW-1185">Reference proteome</keyword>
<evidence type="ECO:0000313" key="3">
    <source>
        <dbReference type="EMBL" id="CAA2624527.1"/>
    </source>
</evidence>
<dbReference type="EMBL" id="LR746271">
    <property type="protein sequence ID" value="CAA7400481.1"/>
    <property type="molecule type" value="Genomic_DNA"/>
</dbReference>
<evidence type="ECO:0000256" key="1">
    <source>
        <dbReference type="ARBA" id="ARBA00022821"/>
    </source>
</evidence>
<keyword evidence="1" id="KW-0611">Plant defense</keyword>
<feature type="domain" description="NB-ARC" evidence="2">
    <location>
        <begin position="51"/>
        <end position="205"/>
    </location>
</feature>
<gene>
    <name evidence="3" type="ORF">SI7747_08010361</name>
    <name evidence="4" type="ORF">SI8410_08011159</name>
</gene>
<dbReference type="Proteomes" id="UP000663760">
    <property type="component" value="Chromosome 8"/>
</dbReference>
<dbReference type="FunFam" id="3.40.50.300:FF:001091">
    <property type="entry name" value="Probable disease resistance protein At1g61300"/>
    <property type="match status" value="1"/>
</dbReference>
<dbReference type="PANTHER" id="PTHR19338:SF0">
    <property type="entry name" value="MITOCHONDRIAL IMPORT INNER MEMBRANE TRANSLOCASE SUBUNIT TIM13"/>
    <property type="match status" value="1"/>
</dbReference>
<sequence length="206" mass="23421">MAKIDEINRRRSTYGIQDLGGEPGRQIDNTVRERRRVVLHAPDPDLVCMDEEKNRILENLLDGSRKKRSVISIVGMGGLGKTTIAKRVFNEARAKFGHPVWIDVSQQYSAVDLLGDILSEVTKLNVKKLEQMTRAEYEAMLYQTMGAKKYLIVMDDVWDTDVWRMLNPHLPDAQNGSRVLITSLSVEVARSADTCTPPYELRFLTE</sequence>
<protein>
    <recommendedName>
        <fullName evidence="2">NB-ARC domain-containing protein</fullName>
    </recommendedName>
</protein>
<dbReference type="OrthoDB" id="686380at2759"/>
<reference evidence="3" key="1">
    <citation type="submission" date="2019-12" db="EMBL/GenBank/DDBJ databases">
        <authorList>
            <person name="Scholz U."/>
            <person name="Mascher M."/>
            <person name="Fiebig A."/>
        </authorList>
    </citation>
    <scope>NUCLEOTIDE SEQUENCE</scope>
</reference>
<dbReference type="Pfam" id="PF00931">
    <property type="entry name" value="NB-ARC"/>
    <property type="match status" value="1"/>
</dbReference>
<dbReference type="PRINTS" id="PR00364">
    <property type="entry name" value="DISEASERSIST"/>
</dbReference>
<dbReference type="AlphaFoldDB" id="A0A7I8J1Y2"/>
<dbReference type="GO" id="GO:0043531">
    <property type="term" value="F:ADP binding"/>
    <property type="evidence" value="ECO:0007669"/>
    <property type="project" value="InterPro"/>
</dbReference>
<evidence type="ECO:0000259" key="2">
    <source>
        <dbReference type="Pfam" id="PF00931"/>
    </source>
</evidence>
<name>A0A7I8J1Y2_SPIIN</name>
<evidence type="ECO:0000313" key="4">
    <source>
        <dbReference type="EMBL" id="CAA7400481.1"/>
    </source>
</evidence>
<dbReference type="InterPro" id="IPR002182">
    <property type="entry name" value="NB-ARC"/>
</dbReference>
<organism evidence="3">
    <name type="scientific">Spirodela intermedia</name>
    <name type="common">Intermediate duckweed</name>
    <dbReference type="NCBI Taxonomy" id="51605"/>
    <lineage>
        <taxon>Eukaryota</taxon>
        <taxon>Viridiplantae</taxon>
        <taxon>Streptophyta</taxon>
        <taxon>Embryophyta</taxon>
        <taxon>Tracheophyta</taxon>
        <taxon>Spermatophyta</taxon>
        <taxon>Magnoliopsida</taxon>
        <taxon>Liliopsida</taxon>
        <taxon>Araceae</taxon>
        <taxon>Lemnoideae</taxon>
        <taxon>Spirodela</taxon>
    </lineage>
</organism>
<proteinExistence type="predicted"/>
<dbReference type="SUPFAM" id="SSF52540">
    <property type="entry name" value="P-loop containing nucleoside triphosphate hydrolases"/>
    <property type="match status" value="1"/>
</dbReference>
<accession>A0A7I8J1Y2</accession>
<dbReference type="EMBL" id="LR743595">
    <property type="protein sequence ID" value="CAA2624527.1"/>
    <property type="molecule type" value="Genomic_DNA"/>
</dbReference>
<dbReference type="InterPro" id="IPR027417">
    <property type="entry name" value="P-loop_NTPase"/>
</dbReference>
<evidence type="ECO:0000313" key="5">
    <source>
        <dbReference type="Proteomes" id="UP000663760"/>
    </source>
</evidence>